<dbReference type="GO" id="GO:0007130">
    <property type="term" value="P:synaptonemal complex assembly"/>
    <property type="evidence" value="ECO:0007669"/>
    <property type="project" value="InterPro"/>
</dbReference>
<keyword evidence="3" id="KW-0469">Meiosis</keyword>
<evidence type="ECO:0000256" key="4">
    <source>
        <dbReference type="SAM" id="Coils"/>
    </source>
</evidence>
<feature type="coiled-coil region" evidence="4">
    <location>
        <begin position="182"/>
        <end position="237"/>
    </location>
</feature>
<sequence>MCICPRLPQPAPHSTLEKGLPRVCMRVRSAPSSTHLCPVFPALELVGLGGVRMRAAPAQGRGAARLELKPCSGAGQPTGGRAVHACAPAAWRRGAGARTAGLVGWLGFFLFCFFSSSPPRRTPAQAPRWKMAGKLESLRMEPPEVVEEAEEAEGQTKSLKMTEDLLAMVKKLQKEGSLEPQIEDLINRINELQQAKKKSSEELGEAQALWETLHRELDSLNEEKVHLEEVLNKKQEALSILQLYCQRKESGAHRKNMLQDCTEQISIHNSQVAENCRQRKLGLHVEEQLENLMGQHKELWEFHMLKQRLAWEIRALQSSREQLLTEESRALAKLEDVERRLSSAPEAGGVQAVDDGLKAELEEFGGQGPAQAHCAPKHGACEGAAGSGPGAPRDDLQPRPEQ</sequence>
<protein>
    <recommendedName>
        <fullName evidence="8">Synaptonemal complex central element protein 1 like</fullName>
    </recommendedName>
</protein>
<evidence type="ECO:0000256" key="1">
    <source>
        <dbReference type="ARBA" id="ARBA00010094"/>
    </source>
</evidence>
<evidence type="ECO:0000256" key="5">
    <source>
        <dbReference type="SAM" id="MobiDB-lite"/>
    </source>
</evidence>
<reference evidence="6" key="2">
    <citation type="submission" date="2025-08" db="UniProtKB">
        <authorList>
            <consortium name="Ensembl"/>
        </authorList>
    </citation>
    <scope>IDENTIFICATION</scope>
</reference>
<keyword evidence="2 4" id="KW-0175">Coiled coil</keyword>
<evidence type="ECO:0000256" key="3">
    <source>
        <dbReference type="ARBA" id="ARBA00023254"/>
    </source>
</evidence>
<reference evidence="6" key="1">
    <citation type="submission" date="2018-10" db="EMBL/GenBank/DDBJ databases">
        <title>De novo assembly of a Great Dane genome.</title>
        <authorList>
            <person name="Kidd J.M."/>
            <person name="Pendleton A.L."/>
            <person name="Shen F."/>
            <person name="Emery S."/>
        </authorList>
    </citation>
    <scope>NUCLEOTIDE SEQUENCE [LARGE SCALE GENOMIC DNA]</scope>
    <source>
        <strain evidence="6">Great Dane</strain>
    </source>
</reference>
<dbReference type="Ensembl" id="ENSCAFT00040018941.1">
    <property type="protein sequence ID" value="ENSCAFP00040016432.1"/>
    <property type="gene ID" value="ENSCAFG00040010211.1"/>
</dbReference>
<dbReference type="PANTHER" id="PTHR21731:SF1">
    <property type="entry name" value="SYNAPTONEMAL COMPLEX CENTRAL ELEMENT PROTEIN 1-LIKE"/>
    <property type="match status" value="1"/>
</dbReference>
<name>A0A8C0S5Z9_CANLF</name>
<dbReference type="InterPro" id="IPR026676">
    <property type="entry name" value="SYCE1"/>
</dbReference>
<proteinExistence type="inferred from homology"/>
<dbReference type="PANTHER" id="PTHR21731">
    <property type="entry name" value="SYNAPTONEMAL COMPLEX CENTRAL ELEMENT PROTEIN 1-LIKE"/>
    <property type="match status" value="1"/>
</dbReference>
<feature type="region of interest" description="Disordered" evidence="5">
    <location>
        <begin position="367"/>
        <end position="402"/>
    </location>
</feature>
<evidence type="ECO:0008006" key="8">
    <source>
        <dbReference type="Google" id="ProtNLM"/>
    </source>
</evidence>
<organism evidence="6 7">
    <name type="scientific">Canis lupus familiaris</name>
    <name type="common">Dog</name>
    <name type="synonym">Canis familiaris</name>
    <dbReference type="NCBI Taxonomy" id="9615"/>
    <lineage>
        <taxon>Eukaryota</taxon>
        <taxon>Metazoa</taxon>
        <taxon>Chordata</taxon>
        <taxon>Craniata</taxon>
        <taxon>Vertebrata</taxon>
        <taxon>Euteleostomi</taxon>
        <taxon>Mammalia</taxon>
        <taxon>Eutheria</taxon>
        <taxon>Laurasiatheria</taxon>
        <taxon>Carnivora</taxon>
        <taxon>Caniformia</taxon>
        <taxon>Canidae</taxon>
        <taxon>Canis</taxon>
    </lineage>
</organism>
<dbReference type="Pfam" id="PF15233">
    <property type="entry name" value="SYCE1"/>
    <property type="match status" value="1"/>
</dbReference>
<dbReference type="Proteomes" id="UP000694542">
    <property type="component" value="Chromosome 5"/>
</dbReference>
<dbReference type="AlphaFoldDB" id="A0A8C0S5Z9"/>
<evidence type="ECO:0000256" key="2">
    <source>
        <dbReference type="ARBA" id="ARBA00023054"/>
    </source>
</evidence>
<evidence type="ECO:0000313" key="7">
    <source>
        <dbReference type="Proteomes" id="UP000694542"/>
    </source>
</evidence>
<evidence type="ECO:0000313" key="6">
    <source>
        <dbReference type="Ensembl" id="ENSCAFP00040016432.1"/>
    </source>
</evidence>
<feature type="compositionally biased region" description="Basic and acidic residues" evidence="5">
    <location>
        <begin position="392"/>
        <end position="402"/>
    </location>
</feature>
<accession>A0A8C0S5Z9</accession>
<dbReference type="GO" id="GO:0000795">
    <property type="term" value="C:synaptonemal complex"/>
    <property type="evidence" value="ECO:0007669"/>
    <property type="project" value="InterPro"/>
</dbReference>
<comment type="similarity">
    <text evidence="1">Belongs to the SYCE family.</text>
</comment>